<dbReference type="EMBL" id="WLCI01000003">
    <property type="protein sequence ID" value="MTB94256.1"/>
    <property type="molecule type" value="Genomic_DNA"/>
</dbReference>
<organism evidence="3 4">
    <name type="scientific">Nocardioides marmotae</name>
    <dbReference type="NCBI Taxonomy" id="2663857"/>
    <lineage>
        <taxon>Bacteria</taxon>
        <taxon>Bacillati</taxon>
        <taxon>Actinomycetota</taxon>
        <taxon>Actinomycetes</taxon>
        <taxon>Propionibacteriales</taxon>
        <taxon>Nocardioidaceae</taxon>
        <taxon>Nocardioides</taxon>
    </lineage>
</organism>
<evidence type="ECO:0000256" key="1">
    <source>
        <dbReference type="SAM" id="MobiDB-lite"/>
    </source>
</evidence>
<proteinExistence type="predicted"/>
<dbReference type="Proteomes" id="UP000433406">
    <property type="component" value="Unassembled WGS sequence"/>
</dbReference>
<dbReference type="PROSITE" id="PS51186">
    <property type="entry name" value="GNAT"/>
    <property type="match status" value="1"/>
</dbReference>
<keyword evidence="3" id="KW-0808">Transferase</keyword>
<evidence type="ECO:0000313" key="4">
    <source>
        <dbReference type="Proteomes" id="UP000433406"/>
    </source>
</evidence>
<protein>
    <submittedName>
        <fullName evidence="3">GNAT family N-acetyltransferase</fullName>
    </submittedName>
</protein>
<dbReference type="InterPro" id="IPR016181">
    <property type="entry name" value="Acyl_CoA_acyltransferase"/>
</dbReference>
<dbReference type="InterPro" id="IPR000182">
    <property type="entry name" value="GNAT_dom"/>
</dbReference>
<dbReference type="Gene3D" id="3.40.630.30">
    <property type="match status" value="1"/>
</dbReference>
<dbReference type="SUPFAM" id="SSF55729">
    <property type="entry name" value="Acyl-CoA N-acyltransferases (Nat)"/>
    <property type="match status" value="1"/>
</dbReference>
<feature type="domain" description="N-acetyltransferase" evidence="2">
    <location>
        <begin position="203"/>
        <end position="334"/>
    </location>
</feature>
<dbReference type="InterPro" id="IPR056935">
    <property type="entry name" value="Rv0428c-like_C"/>
</dbReference>
<dbReference type="CDD" id="cd04301">
    <property type="entry name" value="NAT_SF"/>
    <property type="match status" value="1"/>
</dbReference>
<keyword evidence="4" id="KW-1185">Reference proteome</keyword>
<dbReference type="PANTHER" id="PTHR43072">
    <property type="entry name" value="N-ACETYLTRANSFERASE"/>
    <property type="match status" value="1"/>
</dbReference>
<feature type="region of interest" description="Disordered" evidence="1">
    <location>
        <begin position="1"/>
        <end position="21"/>
    </location>
</feature>
<dbReference type="GO" id="GO:0016747">
    <property type="term" value="F:acyltransferase activity, transferring groups other than amino-acyl groups"/>
    <property type="evidence" value="ECO:0007669"/>
    <property type="project" value="InterPro"/>
</dbReference>
<comment type="caution">
    <text evidence="3">The sequence shown here is derived from an EMBL/GenBank/DDBJ whole genome shotgun (WGS) entry which is preliminary data.</text>
</comment>
<evidence type="ECO:0000259" key="2">
    <source>
        <dbReference type="PROSITE" id="PS51186"/>
    </source>
</evidence>
<reference evidence="3 4" key="1">
    <citation type="submission" date="2019-10" db="EMBL/GenBank/DDBJ databases">
        <title>Nocardioides novel species isolated from the excrement of Marmot.</title>
        <authorList>
            <person name="Zhang G."/>
        </authorList>
    </citation>
    <scope>NUCLEOTIDE SEQUENCE [LARGE SCALE GENOMIC DNA]</scope>
    <source>
        <strain evidence="4">zg-579</strain>
    </source>
</reference>
<sequence length="334" mass="35342">MADPTEPQHVGVDAPPPVGRHLLGPHVVGQRVVVRRVVRGEVGPSGGPALTDVLGTCLAWTSGPEGWCVLQPDARADRPLPEPVRIALADIVSGKPVPPRPSHRLRVEPREAQLRALALWPDLVTEPVGAWLLRHSPTSPNRRANSVLAFTDPGDPGVADAVERTVAFYAATTGRPIAAVLVDSPQEDLLRGLGWTAESDEADTVFSVAGVAAARRALRDIAGGPGGGAEFELVEEAPGVVRAGLPGASGVAAYDRDWVGFRSVEVDPDRRRQGLGLRVMAALLEWGAEQGATTAYLQVLGDNVAALGLYDRLGFVEHHRYRYLALDGATSAGR</sequence>
<accession>A0A6I3J1P5</accession>
<gene>
    <name evidence="3" type="ORF">GGQ22_04085</name>
</gene>
<evidence type="ECO:0000313" key="3">
    <source>
        <dbReference type="EMBL" id="MTB94256.1"/>
    </source>
</evidence>
<dbReference type="Pfam" id="PF24553">
    <property type="entry name" value="Rv0428c_C"/>
    <property type="match status" value="1"/>
</dbReference>
<dbReference type="AlphaFoldDB" id="A0A6I3J1P5"/>
<name>A0A6I3J1P5_9ACTN</name>